<accession>A0AAW2EYC5</accession>
<proteinExistence type="predicted"/>
<reference evidence="2 3" key="1">
    <citation type="submission" date="2023-03" db="EMBL/GenBank/DDBJ databases">
        <title>High recombination rates correlate with genetic variation in Cardiocondyla obscurior ants.</title>
        <authorList>
            <person name="Errbii M."/>
        </authorList>
    </citation>
    <scope>NUCLEOTIDE SEQUENCE [LARGE SCALE GENOMIC DNA]</scope>
    <source>
        <strain evidence="2">Alpha-2009</strain>
        <tissue evidence="2">Whole body</tissue>
    </source>
</reference>
<evidence type="ECO:0000256" key="1">
    <source>
        <dbReference type="SAM" id="MobiDB-lite"/>
    </source>
</evidence>
<organism evidence="2 3">
    <name type="scientific">Cardiocondyla obscurior</name>
    <dbReference type="NCBI Taxonomy" id="286306"/>
    <lineage>
        <taxon>Eukaryota</taxon>
        <taxon>Metazoa</taxon>
        <taxon>Ecdysozoa</taxon>
        <taxon>Arthropoda</taxon>
        <taxon>Hexapoda</taxon>
        <taxon>Insecta</taxon>
        <taxon>Pterygota</taxon>
        <taxon>Neoptera</taxon>
        <taxon>Endopterygota</taxon>
        <taxon>Hymenoptera</taxon>
        <taxon>Apocrita</taxon>
        <taxon>Aculeata</taxon>
        <taxon>Formicoidea</taxon>
        <taxon>Formicidae</taxon>
        <taxon>Myrmicinae</taxon>
        <taxon>Cardiocondyla</taxon>
    </lineage>
</organism>
<sequence>MEAQWLVSEIYEKKKKKNNNNKKKERKKWPYKNIYVHSRGKLELNQHADQRKLKKKRKKKKIAIGSFRHEILTSDREHFPRGFLTSASTSLNFPPLPLPPLGFDGNGTFLSSSMTNEGKSCNTQHFRFDDISALFYLATYRSYRANLEARLVRASHRDCNGEPEKGHPAPPFLRANRARGGARDRESKVKSADLEARGYAELFKTIRALRRGANDRARPAAVKARLYRNKNILTRVRRQCTRVTSTYEVPRRTTSSVSYFALAFALLAVRRARVGCAFRKSGRSLRNALSSVRHACRHHNIPSSCPSPALFFPAVTRFLHYRVASVEYQH</sequence>
<dbReference type="AlphaFoldDB" id="A0AAW2EYC5"/>
<evidence type="ECO:0000313" key="2">
    <source>
        <dbReference type="EMBL" id="KAL0107975.1"/>
    </source>
</evidence>
<dbReference type="Proteomes" id="UP001430953">
    <property type="component" value="Unassembled WGS sequence"/>
</dbReference>
<gene>
    <name evidence="2" type="ORF">PUN28_014913</name>
</gene>
<comment type="caution">
    <text evidence="2">The sequence shown here is derived from an EMBL/GenBank/DDBJ whole genome shotgun (WGS) entry which is preliminary data.</text>
</comment>
<evidence type="ECO:0000313" key="3">
    <source>
        <dbReference type="Proteomes" id="UP001430953"/>
    </source>
</evidence>
<protein>
    <submittedName>
        <fullName evidence="2">Uncharacterized protein</fullName>
    </submittedName>
</protein>
<dbReference type="EMBL" id="JADYXP020000016">
    <property type="protein sequence ID" value="KAL0107975.1"/>
    <property type="molecule type" value="Genomic_DNA"/>
</dbReference>
<name>A0AAW2EYC5_9HYME</name>
<feature type="region of interest" description="Disordered" evidence="1">
    <location>
        <begin position="159"/>
        <end position="189"/>
    </location>
</feature>
<keyword evidence="3" id="KW-1185">Reference proteome</keyword>